<feature type="compositionally biased region" description="Acidic residues" evidence="1">
    <location>
        <begin position="311"/>
        <end position="332"/>
    </location>
</feature>
<proteinExistence type="predicted"/>
<organism evidence="2 3">
    <name type="scientific">Gloeobacter violaceus (strain ATCC 29082 / PCC 7421)</name>
    <dbReference type="NCBI Taxonomy" id="251221"/>
    <lineage>
        <taxon>Bacteria</taxon>
        <taxon>Bacillati</taxon>
        <taxon>Cyanobacteriota</taxon>
        <taxon>Cyanophyceae</taxon>
        <taxon>Gloeobacterales</taxon>
        <taxon>Gloeobacteraceae</taxon>
        <taxon>Gloeobacter</taxon>
    </lineage>
</organism>
<dbReference type="Proteomes" id="UP000000557">
    <property type="component" value="Chromosome"/>
</dbReference>
<name>Q7NKZ9_GLOVI</name>
<evidence type="ECO:0000313" key="3">
    <source>
        <dbReference type="Proteomes" id="UP000000557"/>
    </source>
</evidence>
<dbReference type="EMBL" id="BA000045">
    <property type="protein sequence ID" value="BAC89268.1"/>
    <property type="molecule type" value="Genomic_DNA"/>
</dbReference>
<feature type="compositionally biased region" description="Low complexity" evidence="1">
    <location>
        <begin position="300"/>
        <end position="310"/>
    </location>
</feature>
<feature type="region of interest" description="Disordered" evidence="1">
    <location>
        <begin position="290"/>
        <end position="332"/>
    </location>
</feature>
<evidence type="ECO:0000313" key="2">
    <source>
        <dbReference type="EMBL" id="BAC89268.1"/>
    </source>
</evidence>
<dbReference type="KEGG" id="gvi:gll1327"/>
<sequence length="332" mass="34107">MTSQQTEREDENVLAGATVPAAVAGSERLGVASEKLGAYSADLANQADDILWERGSQEAFLDRLNVEGPQQVAYKAAEFSDEAAQSTAQIYDEGIAFAQEKIASMTAQADDLAGRAVAAETASGGASLASNAMLAYAVADGFAEGELTEAVVHTGGGLLESAYDAADGAFASADNFLQGDFGGGFADIGEGLGNAGEELAEGWGEVTTDLSEGIDNIGGNVAGLFTGETWARAADFAVDTTVAVGSAIGEGAAEWVENPGETLNEVTGFFGEVGSNVVEGVQDLWGNLTDSEVEPEVSEEAVAQAEPGMEAAEEPLPEEQYEEELPPEAEEA</sequence>
<reference evidence="2 3" key="2">
    <citation type="journal article" date="2003" name="DNA Res.">
        <title>Complete genome structure of Gloeobacter violaceus PCC 7421, a cyanobacterium that lacks thylakoids (supplement).</title>
        <authorList>
            <person name="Nakamura Y."/>
            <person name="Kaneko T."/>
            <person name="Sato S."/>
            <person name="Mimuro M."/>
            <person name="Miyashita H."/>
            <person name="Tsuchiya T."/>
            <person name="Sasamoto S."/>
            <person name="Watanabe A."/>
            <person name="Kawashima K."/>
            <person name="Kishida Y."/>
            <person name="Kiyokawa C."/>
            <person name="Kohara M."/>
            <person name="Matsumoto M."/>
            <person name="Matsuno A."/>
            <person name="Nakazaki N."/>
            <person name="Shimpo S."/>
            <person name="Takeuchi C."/>
            <person name="Yamada M."/>
            <person name="Tabata S."/>
        </authorList>
    </citation>
    <scope>NUCLEOTIDE SEQUENCE [LARGE SCALE GENOMIC DNA]</scope>
    <source>
        <strain evidence="3">ATCC 29082 / PCC 7421</strain>
    </source>
</reference>
<keyword evidence="3" id="KW-1185">Reference proteome</keyword>
<evidence type="ECO:0000256" key="1">
    <source>
        <dbReference type="SAM" id="MobiDB-lite"/>
    </source>
</evidence>
<dbReference type="AlphaFoldDB" id="Q7NKZ9"/>
<gene>
    <name evidence="2" type="ordered locus">gll1327</name>
</gene>
<dbReference type="InParanoid" id="Q7NKZ9"/>
<reference evidence="2 3" key="1">
    <citation type="journal article" date="2003" name="DNA Res.">
        <title>Complete genome structure of Gloeobacter violaceus PCC 7421, a cyanobacterium that lacks thylakoids.</title>
        <authorList>
            <person name="Nakamura Y."/>
            <person name="Kaneko T."/>
            <person name="Sato S."/>
            <person name="Mimuro M."/>
            <person name="Miyashita H."/>
            <person name="Tsuchiya T."/>
            <person name="Sasamoto S."/>
            <person name="Watanabe A."/>
            <person name="Kawashima K."/>
            <person name="Kishida Y."/>
            <person name="Kiyokawa C."/>
            <person name="Kohara M."/>
            <person name="Matsumoto M."/>
            <person name="Matsuno A."/>
            <person name="Nakazaki N."/>
            <person name="Shimpo S."/>
            <person name="Takeuchi C."/>
            <person name="Yamada M."/>
            <person name="Tabata S."/>
        </authorList>
    </citation>
    <scope>NUCLEOTIDE SEQUENCE [LARGE SCALE GENOMIC DNA]</scope>
    <source>
        <strain evidence="3">ATCC 29082 / PCC 7421</strain>
    </source>
</reference>
<dbReference type="EnsemblBacteria" id="BAC89268">
    <property type="protein sequence ID" value="BAC89268"/>
    <property type="gene ID" value="BAC89268"/>
</dbReference>
<dbReference type="HOGENOM" id="CLU_836161_0_0_3"/>
<protein>
    <submittedName>
        <fullName evidence="2">Gll1327 protein</fullName>
    </submittedName>
</protein>
<accession>Q7NKZ9</accession>
<dbReference type="STRING" id="251221.gene:10758810"/>
<dbReference type="RefSeq" id="WP_011141327.1">
    <property type="nucleotide sequence ID" value="NC_005125.1"/>
</dbReference>